<name>X6PEP6_RETFI</name>
<keyword evidence="1" id="KW-0175">Coiled coil</keyword>
<keyword evidence="3" id="KW-1185">Reference proteome</keyword>
<proteinExistence type="predicted"/>
<organism evidence="2 3">
    <name type="scientific">Reticulomyxa filosa</name>
    <dbReference type="NCBI Taxonomy" id="46433"/>
    <lineage>
        <taxon>Eukaryota</taxon>
        <taxon>Sar</taxon>
        <taxon>Rhizaria</taxon>
        <taxon>Retaria</taxon>
        <taxon>Foraminifera</taxon>
        <taxon>Monothalamids</taxon>
        <taxon>Reticulomyxidae</taxon>
        <taxon>Reticulomyxa</taxon>
    </lineage>
</organism>
<evidence type="ECO:0000313" key="2">
    <source>
        <dbReference type="EMBL" id="ETO36955.1"/>
    </source>
</evidence>
<sequence>MNFLEVVSRYEKTLQKVNELEKELSALRTSDWTKVITATLSQYRNEVELLEMQKRTLENSHKKLTEEVSKLQSEAAVLDSQMQKRKFCITKDYNYSLFFFFYETKKLQCSISLYSTKKYCGKGKSQMILKSNFSFVHIQQQKAANVV</sequence>
<accession>X6PEP6</accession>
<dbReference type="EMBL" id="ASPP01000107">
    <property type="protein sequence ID" value="ETO36955.1"/>
    <property type="molecule type" value="Genomic_DNA"/>
</dbReference>
<feature type="coiled-coil region" evidence="1">
    <location>
        <begin position="10"/>
        <end position="81"/>
    </location>
</feature>
<evidence type="ECO:0000313" key="3">
    <source>
        <dbReference type="Proteomes" id="UP000023152"/>
    </source>
</evidence>
<evidence type="ECO:0000256" key="1">
    <source>
        <dbReference type="SAM" id="Coils"/>
    </source>
</evidence>
<dbReference type="AlphaFoldDB" id="X6PEP6"/>
<dbReference type="Proteomes" id="UP000023152">
    <property type="component" value="Unassembled WGS sequence"/>
</dbReference>
<protein>
    <submittedName>
        <fullName evidence="2">Uncharacterized protein</fullName>
    </submittedName>
</protein>
<comment type="caution">
    <text evidence="2">The sequence shown here is derived from an EMBL/GenBank/DDBJ whole genome shotgun (WGS) entry which is preliminary data.</text>
</comment>
<reference evidence="2 3" key="1">
    <citation type="journal article" date="2013" name="Curr. Biol.">
        <title>The Genome of the Foraminiferan Reticulomyxa filosa.</title>
        <authorList>
            <person name="Glockner G."/>
            <person name="Hulsmann N."/>
            <person name="Schleicher M."/>
            <person name="Noegel A.A."/>
            <person name="Eichinger L."/>
            <person name="Gallinger C."/>
            <person name="Pawlowski J."/>
            <person name="Sierra R."/>
            <person name="Euteneuer U."/>
            <person name="Pillet L."/>
            <person name="Moustafa A."/>
            <person name="Platzer M."/>
            <person name="Groth M."/>
            <person name="Szafranski K."/>
            <person name="Schliwa M."/>
        </authorList>
    </citation>
    <scope>NUCLEOTIDE SEQUENCE [LARGE SCALE GENOMIC DNA]</scope>
</reference>
<gene>
    <name evidence="2" type="ORF">RFI_00109</name>
</gene>